<dbReference type="AlphaFoldDB" id="A0A0G4GRQ3"/>
<evidence type="ECO:0000256" key="7">
    <source>
        <dbReference type="SAM" id="MobiDB-lite"/>
    </source>
</evidence>
<gene>
    <name evidence="8" type="ORF">Cvel_23022</name>
</gene>
<accession>A0A0G4GRQ3</accession>
<dbReference type="EMBL" id="CDMZ01001464">
    <property type="protein sequence ID" value="CEM33034.1"/>
    <property type="molecule type" value="Genomic_DNA"/>
</dbReference>
<sequence length="314" mass="34899">MASIEVAASSFKSAIPDKEDNLTYDMHNLIATDITPLDNDPKKILETARDNTQLLVNQSVESRSLKLTDLHSLSEGSLLSAPAQTSLPKEKPKTRWEKFAESKNIQKQKRGRLVWDDMTNDWVPRYGSKSAKNQELKAPIMEMKASDDPNEDPWSKKRKERALAKAKQKMREVRNVVEGAGEKLPTGVANLNADVQNRKKGKDNLKEASRRAQISTASYGRFDKEARGEKKETQPKKRKVAPMSANTEKERNSKILSRIAKPDVDASAAANAVIFDEEKQRSVEKGKKTNKKDFKGGKGGKGIGKKGGKGKGKK</sequence>
<name>A0A0G4GRQ3_9ALVE</name>
<evidence type="ECO:0000256" key="2">
    <source>
        <dbReference type="ARBA" id="ARBA00010077"/>
    </source>
</evidence>
<reference evidence="8" key="1">
    <citation type="submission" date="2014-11" db="EMBL/GenBank/DDBJ databases">
        <authorList>
            <person name="Otto D Thomas"/>
            <person name="Naeem Raeece"/>
        </authorList>
    </citation>
    <scope>NUCLEOTIDE SEQUENCE</scope>
</reference>
<evidence type="ECO:0000256" key="3">
    <source>
        <dbReference type="ARBA" id="ARBA00022517"/>
    </source>
</evidence>
<feature type="region of interest" description="Disordered" evidence="7">
    <location>
        <begin position="195"/>
        <end position="314"/>
    </location>
</feature>
<feature type="compositionally biased region" description="Basic and acidic residues" evidence="7">
    <location>
        <begin position="276"/>
        <end position="296"/>
    </location>
</feature>
<keyword evidence="6" id="KW-0175">Coiled coil</keyword>
<comment type="subcellular location">
    <subcellularLocation>
        <location evidence="1 5">Nucleus</location>
    </subcellularLocation>
</comment>
<feature type="compositionally biased region" description="Basic and acidic residues" evidence="7">
    <location>
        <begin position="221"/>
        <end position="235"/>
    </location>
</feature>
<evidence type="ECO:0000256" key="1">
    <source>
        <dbReference type="ARBA" id="ARBA00004123"/>
    </source>
</evidence>
<organism evidence="8">
    <name type="scientific">Chromera velia CCMP2878</name>
    <dbReference type="NCBI Taxonomy" id="1169474"/>
    <lineage>
        <taxon>Eukaryota</taxon>
        <taxon>Sar</taxon>
        <taxon>Alveolata</taxon>
        <taxon>Colpodellida</taxon>
        <taxon>Chromeraceae</taxon>
        <taxon>Chromera</taxon>
    </lineage>
</organism>
<dbReference type="VEuPathDB" id="CryptoDB:Cvel_23022"/>
<evidence type="ECO:0000256" key="4">
    <source>
        <dbReference type="ARBA" id="ARBA00023242"/>
    </source>
</evidence>
<dbReference type="InterPro" id="IPR007023">
    <property type="entry name" value="Ribosom_reg"/>
</dbReference>
<proteinExistence type="inferred from homology"/>
<comment type="similarity">
    <text evidence="2 5">Belongs to the RRS1 family.</text>
</comment>
<dbReference type="Pfam" id="PF04939">
    <property type="entry name" value="RRS1"/>
    <property type="match status" value="1"/>
</dbReference>
<comment type="function">
    <text evidence="5">Involved in ribosomal large subunit assembly.</text>
</comment>
<dbReference type="GO" id="GO:0042254">
    <property type="term" value="P:ribosome biogenesis"/>
    <property type="evidence" value="ECO:0007669"/>
    <property type="project" value="UniProtKB-KW"/>
</dbReference>
<keyword evidence="3 5" id="KW-0690">Ribosome biogenesis</keyword>
<feature type="compositionally biased region" description="Basic residues" evidence="7">
    <location>
        <begin position="303"/>
        <end position="314"/>
    </location>
</feature>
<feature type="coiled-coil region" evidence="6">
    <location>
        <begin position="156"/>
        <end position="183"/>
    </location>
</feature>
<evidence type="ECO:0000313" key="8">
    <source>
        <dbReference type="EMBL" id="CEM33034.1"/>
    </source>
</evidence>
<evidence type="ECO:0000256" key="6">
    <source>
        <dbReference type="SAM" id="Coils"/>
    </source>
</evidence>
<evidence type="ECO:0000256" key="5">
    <source>
        <dbReference type="RuleBase" id="RU364132"/>
    </source>
</evidence>
<protein>
    <recommendedName>
        <fullName evidence="5">Ribosome biogenesis regulatory protein</fullName>
    </recommendedName>
</protein>
<keyword evidence="4 5" id="KW-0539">Nucleus</keyword>
<dbReference type="PhylomeDB" id="A0A0G4GRQ3"/>
<dbReference type="GO" id="GO:0005634">
    <property type="term" value="C:nucleus"/>
    <property type="evidence" value="ECO:0007669"/>
    <property type="project" value="UniProtKB-SubCell"/>
</dbReference>